<comment type="subcellular location">
    <subcellularLocation>
        <location evidence="2">Nucleus</location>
    </subcellularLocation>
</comment>
<protein>
    <recommendedName>
        <fullName evidence="12">DDE Tnp4 domain-containing protein</fullName>
    </recommendedName>
</protein>
<feature type="domain" description="DDE Tnp4" evidence="8">
    <location>
        <begin position="132"/>
        <end position="243"/>
    </location>
</feature>
<evidence type="ECO:0000313" key="10">
    <source>
        <dbReference type="EMBL" id="KAJ0208667.1"/>
    </source>
</evidence>
<keyword evidence="5" id="KW-0479">Metal-binding</keyword>
<evidence type="ECO:0000256" key="5">
    <source>
        <dbReference type="ARBA" id="ARBA00022723"/>
    </source>
</evidence>
<organism evidence="10 11">
    <name type="scientific">Lactuca sativa</name>
    <name type="common">Garden lettuce</name>
    <dbReference type="NCBI Taxonomy" id="4236"/>
    <lineage>
        <taxon>Eukaryota</taxon>
        <taxon>Viridiplantae</taxon>
        <taxon>Streptophyta</taxon>
        <taxon>Embryophyta</taxon>
        <taxon>Tracheophyta</taxon>
        <taxon>Spermatophyta</taxon>
        <taxon>Magnoliopsida</taxon>
        <taxon>eudicotyledons</taxon>
        <taxon>Gunneridae</taxon>
        <taxon>Pentapetalae</taxon>
        <taxon>asterids</taxon>
        <taxon>campanulids</taxon>
        <taxon>Asterales</taxon>
        <taxon>Asteraceae</taxon>
        <taxon>Cichorioideae</taxon>
        <taxon>Cichorieae</taxon>
        <taxon>Lactucinae</taxon>
        <taxon>Lactuca</taxon>
    </lineage>
</organism>
<dbReference type="InterPro" id="IPR027806">
    <property type="entry name" value="HARBI1_dom"/>
</dbReference>
<comment type="caution">
    <text evidence="10">The sequence shown here is derived from an EMBL/GenBank/DDBJ whole genome shotgun (WGS) entry which is preliminary data.</text>
</comment>
<accession>A0A9R1XI31</accession>
<dbReference type="AlphaFoldDB" id="A0A9R1XI31"/>
<keyword evidence="6" id="KW-0378">Hydrolase</keyword>
<evidence type="ECO:0000313" key="11">
    <source>
        <dbReference type="Proteomes" id="UP000235145"/>
    </source>
</evidence>
<evidence type="ECO:0000256" key="3">
    <source>
        <dbReference type="ARBA" id="ARBA00006958"/>
    </source>
</evidence>
<evidence type="ECO:0008006" key="12">
    <source>
        <dbReference type="Google" id="ProtNLM"/>
    </source>
</evidence>
<comment type="similarity">
    <text evidence="3">Belongs to the HARBI1 family.</text>
</comment>
<gene>
    <name evidence="10" type="ORF">LSAT_V11C400196630</name>
</gene>
<evidence type="ECO:0000256" key="2">
    <source>
        <dbReference type="ARBA" id="ARBA00004123"/>
    </source>
</evidence>
<dbReference type="GO" id="GO:0005634">
    <property type="term" value="C:nucleus"/>
    <property type="evidence" value="ECO:0007669"/>
    <property type="project" value="UniProtKB-SubCell"/>
</dbReference>
<dbReference type="GO" id="GO:0016787">
    <property type="term" value="F:hydrolase activity"/>
    <property type="evidence" value="ECO:0007669"/>
    <property type="project" value="UniProtKB-KW"/>
</dbReference>
<evidence type="ECO:0000259" key="8">
    <source>
        <dbReference type="Pfam" id="PF13359"/>
    </source>
</evidence>
<dbReference type="InterPro" id="IPR058353">
    <property type="entry name" value="DUF8040"/>
</dbReference>
<proteinExistence type="inferred from homology"/>
<reference evidence="10 11" key="1">
    <citation type="journal article" date="2017" name="Nat. Commun.">
        <title>Genome assembly with in vitro proximity ligation data and whole-genome triplication in lettuce.</title>
        <authorList>
            <person name="Reyes-Chin-Wo S."/>
            <person name="Wang Z."/>
            <person name="Yang X."/>
            <person name="Kozik A."/>
            <person name="Arikit S."/>
            <person name="Song C."/>
            <person name="Xia L."/>
            <person name="Froenicke L."/>
            <person name="Lavelle D.O."/>
            <person name="Truco M.J."/>
            <person name="Xia R."/>
            <person name="Zhu S."/>
            <person name="Xu C."/>
            <person name="Xu H."/>
            <person name="Xu X."/>
            <person name="Cox K."/>
            <person name="Korf I."/>
            <person name="Meyers B.C."/>
            <person name="Michelmore R.W."/>
        </authorList>
    </citation>
    <scope>NUCLEOTIDE SEQUENCE [LARGE SCALE GENOMIC DNA]</scope>
    <source>
        <strain evidence="11">cv. Salinas</strain>
        <tissue evidence="10">Seedlings</tissue>
    </source>
</reference>
<dbReference type="GO" id="GO:0004518">
    <property type="term" value="F:nuclease activity"/>
    <property type="evidence" value="ECO:0007669"/>
    <property type="project" value="UniProtKB-KW"/>
</dbReference>
<evidence type="ECO:0000256" key="1">
    <source>
        <dbReference type="ARBA" id="ARBA00001968"/>
    </source>
</evidence>
<dbReference type="GO" id="GO:0046872">
    <property type="term" value="F:metal ion binding"/>
    <property type="evidence" value="ECO:0007669"/>
    <property type="project" value="UniProtKB-KW"/>
</dbReference>
<evidence type="ECO:0000259" key="9">
    <source>
        <dbReference type="Pfam" id="PF26138"/>
    </source>
</evidence>
<keyword evidence="7" id="KW-0539">Nucleus</keyword>
<evidence type="ECO:0000256" key="6">
    <source>
        <dbReference type="ARBA" id="ARBA00022801"/>
    </source>
</evidence>
<dbReference type="Pfam" id="PF26138">
    <property type="entry name" value="DUF8040"/>
    <property type="match status" value="1"/>
</dbReference>
<dbReference type="Proteomes" id="UP000235145">
    <property type="component" value="Unassembled WGS sequence"/>
</dbReference>
<feature type="domain" description="DUF8040" evidence="9">
    <location>
        <begin position="22"/>
        <end position="97"/>
    </location>
</feature>
<sequence length="249" mass="29352">MVEYGFAHQYPILHRYVYESDTLSISQIRMSRMCFTKLYCMLKTLGGLKPCRNMEINDQVAIFLHILAHNVKNRVIICRFCRSGETISRHVIRVYNAKPEPVPNNSTDQRWKWFKNCLGALDGTYIKCLPKYRTRKNNIAENVLGFCSQNMQFIYVLMGWEGSVADGRVLRDALLRPHGFKVPRLAPYRGQRYHLNEWHHGYQPTTPKEFFNMKHSSTRNVLERCFGLLKGRWKILEDNLRYPTKTKKS</sequence>
<keyword evidence="4" id="KW-0540">Nuclease</keyword>
<dbReference type="Pfam" id="PF13359">
    <property type="entry name" value="DDE_Tnp_4"/>
    <property type="match status" value="1"/>
</dbReference>
<dbReference type="EMBL" id="NBSK02000004">
    <property type="protein sequence ID" value="KAJ0208667.1"/>
    <property type="molecule type" value="Genomic_DNA"/>
</dbReference>
<dbReference type="PANTHER" id="PTHR22930">
    <property type="match status" value="1"/>
</dbReference>
<evidence type="ECO:0000256" key="4">
    <source>
        <dbReference type="ARBA" id="ARBA00022722"/>
    </source>
</evidence>
<dbReference type="InterPro" id="IPR045249">
    <property type="entry name" value="HARBI1-like"/>
</dbReference>
<dbReference type="PANTHER" id="PTHR22930:SF293">
    <property type="entry name" value="PROTEIN ALP1-LIKE"/>
    <property type="match status" value="1"/>
</dbReference>
<keyword evidence="11" id="KW-1185">Reference proteome</keyword>
<name>A0A9R1XI31_LACSA</name>
<evidence type="ECO:0000256" key="7">
    <source>
        <dbReference type="ARBA" id="ARBA00023242"/>
    </source>
</evidence>
<comment type="cofactor">
    <cofactor evidence="1">
        <name>a divalent metal cation</name>
        <dbReference type="ChEBI" id="CHEBI:60240"/>
    </cofactor>
</comment>